<comment type="caution">
    <text evidence="1">The sequence shown here is derived from an EMBL/GenBank/DDBJ whole genome shotgun (WGS) entry which is preliminary data.</text>
</comment>
<dbReference type="AlphaFoldDB" id="E6KLQ4"/>
<reference evidence="1 2" key="1">
    <citation type="submission" date="2010-11" db="EMBL/GenBank/DDBJ databases">
        <authorList>
            <person name="Muzny D."/>
            <person name="Qin X."/>
            <person name="Deng J."/>
            <person name="Jiang H."/>
            <person name="Liu Y."/>
            <person name="Qu J."/>
            <person name="Song X.-Z."/>
            <person name="Zhang L."/>
            <person name="Thornton R."/>
            <person name="Coyle M."/>
            <person name="Francisco L."/>
            <person name="Jackson L."/>
            <person name="Javaid M."/>
            <person name="Korchina V."/>
            <person name="Kovar C."/>
            <person name="Mata R."/>
            <person name="Mathew T."/>
            <person name="Ngo R."/>
            <person name="Nguyen L."/>
            <person name="Nguyen N."/>
            <person name="Okwuonu G."/>
            <person name="Ongeri F."/>
            <person name="Pham C."/>
            <person name="Simmons D."/>
            <person name="Wilczek-Boney K."/>
            <person name="Hale W."/>
            <person name="Jakkamsetti A."/>
            <person name="Pham P."/>
            <person name="Ruth R."/>
            <person name="San Lucas F."/>
            <person name="Warren J."/>
            <person name="Zhang J."/>
            <person name="Zhao Z."/>
            <person name="Zhou C."/>
            <person name="Zhu D."/>
            <person name="Lee S."/>
            <person name="Bess C."/>
            <person name="Blankenburg K."/>
            <person name="Forbes L."/>
            <person name="Fu Q."/>
            <person name="Gubbala S."/>
            <person name="Hirani K."/>
            <person name="Jayaseelan J.C."/>
            <person name="Lara F."/>
            <person name="Munidasa M."/>
            <person name="Palculict T."/>
            <person name="Patil S."/>
            <person name="Pu L.-L."/>
            <person name="Saada N."/>
            <person name="Tang L."/>
            <person name="Weissenberger G."/>
            <person name="Zhu Y."/>
            <person name="Hemphill L."/>
            <person name="Shang Y."/>
            <person name="Youmans B."/>
            <person name="Ayvaz T."/>
            <person name="Ross M."/>
            <person name="Santibanez J."/>
            <person name="Aqrawi P."/>
            <person name="Gross S."/>
            <person name="Joshi V."/>
            <person name="Fowler G."/>
            <person name="Nazareth L."/>
            <person name="Reid J."/>
            <person name="Worley K."/>
            <person name="Petrosino J."/>
            <person name="Highlander S."/>
            <person name="Gibbs R."/>
        </authorList>
    </citation>
    <scope>NUCLEOTIDE SEQUENCE [LARGE SCALE GENOMIC DNA]</scope>
    <source>
        <strain evidence="1 2">ATCC 49296</strain>
    </source>
</reference>
<accession>E6KLQ4</accession>
<evidence type="ECO:0000313" key="1">
    <source>
        <dbReference type="EMBL" id="EFU62864.1"/>
    </source>
</evidence>
<proteinExistence type="predicted"/>
<organism evidence="1 2">
    <name type="scientific">Streptococcus oralis ATCC 49296</name>
    <dbReference type="NCBI Taxonomy" id="888049"/>
    <lineage>
        <taxon>Bacteria</taxon>
        <taxon>Bacillati</taxon>
        <taxon>Bacillota</taxon>
        <taxon>Bacilli</taxon>
        <taxon>Lactobacillales</taxon>
        <taxon>Streptococcaceae</taxon>
        <taxon>Streptococcus</taxon>
    </lineage>
</organism>
<name>E6KLQ4_STROR</name>
<dbReference type="HOGENOM" id="CLU_3189651_0_0_9"/>
<gene>
    <name evidence="1" type="ORF">HMPREF8578_1004</name>
</gene>
<dbReference type="Proteomes" id="UP000004500">
    <property type="component" value="Unassembled WGS sequence"/>
</dbReference>
<dbReference type="EMBL" id="AEPO01000012">
    <property type="protein sequence ID" value="EFU62864.1"/>
    <property type="molecule type" value="Genomic_DNA"/>
</dbReference>
<sequence length="46" mass="5408">MFPYTKKKKMVSPLKEDAVLIFKQDWCVRQSIASFLFSIRSHSSQT</sequence>
<protein>
    <submittedName>
        <fullName evidence="1">Uncharacterized protein</fullName>
    </submittedName>
</protein>
<evidence type="ECO:0000313" key="2">
    <source>
        <dbReference type="Proteomes" id="UP000004500"/>
    </source>
</evidence>